<organism evidence="1 2">
    <name type="scientific">Acropora cervicornis</name>
    <name type="common">Staghorn coral</name>
    <dbReference type="NCBI Taxonomy" id="6130"/>
    <lineage>
        <taxon>Eukaryota</taxon>
        <taxon>Metazoa</taxon>
        <taxon>Cnidaria</taxon>
        <taxon>Anthozoa</taxon>
        <taxon>Hexacorallia</taxon>
        <taxon>Scleractinia</taxon>
        <taxon>Astrocoeniina</taxon>
        <taxon>Acroporidae</taxon>
        <taxon>Acropora</taxon>
    </lineage>
</organism>
<reference evidence="1" key="1">
    <citation type="journal article" date="2023" name="G3 (Bethesda)">
        <title>Whole genome assembly and annotation of the endangered Caribbean coral Acropora cervicornis.</title>
        <authorList>
            <person name="Selwyn J.D."/>
            <person name="Vollmer S.V."/>
        </authorList>
    </citation>
    <scope>NUCLEOTIDE SEQUENCE</scope>
    <source>
        <strain evidence="1">K2</strain>
    </source>
</reference>
<evidence type="ECO:0000313" key="2">
    <source>
        <dbReference type="Proteomes" id="UP001249851"/>
    </source>
</evidence>
<gene>
    <name evidence="1" type="ORF">P5673_024949</name>
</gene>
<reference evidence="1" key="2">
    <citation type="journal article" date="2023" name="Science">
        <title>Genomic signatures of disease resistance in endangered staghorn corals.</title>
        <authorList>
            <person name="Vollmer S.V."/>
            <person name="Selwyn J.D."/>
            <person name="Despard B.A."/>
            <person name="Roesel C.L."/>
        </authorList>
    </citation>
    <scope>NUCLEOTIDE SEQUENCE</scope>
    <source>
        <strain evidence="1">K2</strain>
    </source>
</reference>
<dbReference type="Proteomes" id="UP001249851">
    <property type="component" value="Unassembled WGS sequence"/>
</dbReference>
<evidence type="ECO:0000313" key="1">
    <source>
        <dbReference type="EMBL" id="KAK2553720.1"/>
    </source>
</evidence>
<sequence length="255" mass="28318">MINSGDTIALRLAYTYASLNTYWLSCTTTSCGYSTCPGTLITSSEWTSCSANMRFLIRAMNKMDGQPINSGDTVSIVSIAYGSEYRLRCDTSTSYKCRVISNAVDGTPLQYGDIVALKYPFGGRMRWLYYDSSYYYARDCSANTKSYCARHRYPMINSGDTIALRLAYTYASLNTYWLSCTTTSCGYSTCPGTLITSSEWTSCSANMRFLIRAMNKMDGQPINSGDTVSIVSISYGSEYRLRCGASTTYKCRVTS</sequence>
<comment type="caution">
    <text evidence="1">The sequence shown here is derived from an EMBL/GenBank/DDBJ whole genome shotgun (WGS) entry which is preliminary data.</text>
</comment>
<name>A0AAD9Q3I5_ACRCE</name>
<keyword evidence="2" id="KW-1185">Reference proteome</keyword>
<dbReference type="AlphaFoldDB" id="A0AAD9Q3I5"/>
<accession>A0AAD9Q3I5</accession>
<proteinExistence type="predicted"/>
<protein>
    <submittedName>
        <fullName evidence="1">Uncharacterized protein</fullName>
    </submittedName>
</protein>
<dbReference type="EMBL" id="JARQWQ010000075">
    <property type="protein sequence ID" value="KAK2553720.1"/>
    <property type="molecule type" value="Genomic_DNA"/>
</dbReference>